<evidence type="ECO:0000313" key="3">
    <source>
        <dbReference type="Proteomes" id="UP001597641"/>
    </source>
</evidence>
<evidence type="ECO:0000256" key="1">
    <source>
        <dbReference type="SAM" id="SignalP"/>
    </source>
</evidence>
<evidence type="ECO:0000313" key="2">
    <source>
        <dbReference type="EMBL" id="MFD3000709.1"/>
    </source>
</evidence>
<protein>
    <submittedName>
        <fullName evidence="2">DUF1579 family protein</fullName>
    </submittedName>
</protein>
<keyword evidence="1" id="KW-0732">Signal</keyword>
<dbReference type="RefSeq" id="WP_377484006.1">
    <property type="nucleotide sequence ID" value="NZ_JBHUOX010000006.1"/>
</dbReference>
<accession>A0ABW6BWD8</accession>
<dbReference type="Proteomes" id="UP001597641">
    <property type="component" value="Unassembled WGS sequence"/>
</dbReference>
<sequence length="194" mass="21784">MKKIISFLFAAALLVGAAPVTQAQNNTPLTAKQAEANQLLQRIVGNWQVSRYEKQHNSKELKLAKGNTKFTKGLEGDYVHELSKIKNTDGSSVEGESFIRYSETMKRYEHVQVDKNGKSIVVMVGKWSPKYNALTFRPLTGEGQWSSKVDPNMQCVYLFKDDGSFIRVTRTLDQQGNFTILSQDHYSNSSVASL</sequence>
<dbReference type="EMBL" id="JBHUOX010000006">
    <property type="protein sequence ID" value="MFD3000709.1"/>
    <property type="molecule type" value="Genomic_DNA"/>
</dbReference>
<reference evidence="3" key="1">
    <citation type="journal article" date="2019" name="Int. J. Syst. Evol. Microbiol.">
        <title>The Global Catalogue of Microorganisms (GCM) 10K type strain sequencing project: providing services to taxonomists for standard genome sequencing and annotation.</title>
        <authorList>
            <consortium name="The Broad Institute Genomics Platform"/>
            <consortium name="The Broad Institute Genome Sequencing Center for Infectious Disease"/>
            <person name="Wu L."/>
            <person name="Ma J."/>
        </authorList>
    </citation>
    <scope>NUCLEOTIDE SEQUENCE [LARGE SCALE GENOMIC DNA]</scope>
    <source>
        <strain evidence="3">KCTC 23984</strain>
    </source>
</reference>
<feature type="chain" id="PRO_5045852027" evidence="1">
    <location>
        <begin position="24"/>
        <end position="194"/>
    </location>
</feature>
<keyword evidence="3" id="KW-1185">Reference proteome</keyword>
<dbReference type="InterPro" id="IPR011473">
    <property type="entry name" value="DUF1579"/>
</dbReference>
<comment type="caution">
    <text evidence="2">The sequence shown here is derived from an EMBL/GenBank/DDBJ whole genome shotgun (WGS) entry which is preliminary data.</text>
</comment>
<feature type="signal peptide" evidence="1">
    <location>
        <begin position="1"/>
        <end position="23"/>
    </location>
</feature>
<dbReference type="Pfam" id="PF07617">
    <property type="entry name" value="DUF1579"/>
    <property type="match status" value="1"/>
</dbReference>
<gene>
    <name evidence="2" type="ORF">ACFS7Z_10085</name>
</gene>
<organism evidence="2 3">
    <name type="scientific">Pontibacter toksunensis</name>
    <dbReference type="NCBI Taxonomy" id="1332631"/>
    <lineage>
        <taxon>Bacteria</taxon>
        <taxon>Pseudomonadati</taxon>
        <taxon>Bacteroidota</taxon>
        <taxon>Cytophagia</taxon>
        <taxon>Cytophagales</taxon>
        <taxon>Hymenobacteraceae</taxon>
        <taxon>Pontibacter</taxon>
    </lineage>
</organism>
<name>A0ABW6BWD8_9BACT</name>
<proteinExistence type="predicted"/>